<dbReference type="AlphaFoldDB" id="A0A9D9HT19"/>
<evidence type="ECO:0000259" key="4">
    <source>
        <dbReference type="Pfam" id="PF02576"/>
    </source>
</evidence>
<organism evidence="5 6">
    <name type="scientific">Candidatus Gallipaludibacter merdavium</name>
    <dbReference type="NCBI Taxonomy" id="2840839"/>
    <lineage>
        <taxon>Bacteria</taxon>
        <taxon>Pseudomonadati</taxon>
        <taxon>Bacteroidota</taxon>
        <taxon>Bacteroidia</taxon>
        <taxon>Bacteroidales</taxon>
        <taxon>Candidatus Gallipaludibacter</taxon>
    </lineage>
</organism>
<comment type="subcellular location">
    <subcellularLocation>
        <location evidence="3">Cytoplasm</location>
    </subcellularLocation>
</comment>
<comment type="caution">
    <text evidence="5">The sequence shown here is derived from an EMBL/GenBank/DDBJ whole genome shotgun (WGS) entry which is preliminary data.</text>
</comment>
<protein>
    <recommendedName>
        <fullName evidence="3">Ribosome maturation factor RimP</fullName>
    </recommendedName>
</protein>
<keyword evidence="1 3" id="KW-0963">Cytoplasm</keyword>
<reference evidence="5" key="1">
    <citation type="submission" date="2020-10" db="EMBL/GenBank/DDBJ databases">
        <authorList>
            <person name="Gilroy R."/>
        </authorList>
    </citation>
    <scope>NUCLEOTIDE SEQUENCE</scope>
    <source>
        <strain evidence="5">G3-3990</strain>
    </source>
</reference>
<dbReference type="GO" id="GO:0005829">
    <property type="term" value="C:cytosol"/>
    <property type="evidence" value="ECO:0007669"/>
    <property type="project" value="TreeGrafter"/>
</dbReference>
<comment type="function">
    <text evidence="3">Required for maturation of 30S ribosomal subunits.</text>
</comment>
<accession>A0A9D9HT19</accession>
<dbReference type="Pfam" id="PF02576">
    <property type="entry name" value="RimP_N"/>
    <property type="match status" value="1"/>
</dbReference>
<dbReference type="InterPro" id="IPR035956">
    <property type="entry name" value="RimP_N_sf"/>
</dbReference>
<dbReference type="SUPFAM" id="SSF75420">
    <property type="entry name" value="YhbC-like, N-terminal domain"/>
    <property type="match status" value="1"/>
</dbReference>
<sequence length="155" mass="18054">MIDKAKLQQIAENYLANTDCYLVDITVSTDNKIVVEIDSDKPISIDFCVEMSRYIESQFDRDKEDYELEVGSSGLTEPFKIVRQYVKNIGNEVEVLTKDGRKLYGIINDADENGFLLETTKEVKLEGAKRKTRVTEEEHFDYKDVKYTKYLIRFK</sequence>
<evidence type="ECO:0000313" key="6">
    <source>
        <dbReference type="Proteomes" id="UP000823641"/>
    </source>
</evidence>
<dbReference type="Gene3D" id="3.30.300.70">
    <property type="entry name" value="RimP-like superfamily, N-terminal"/>
    <property type="match status" value="1"/>
</dbReference>
<dbReference type="PANTHER" id="PTHR33867:SF1">
    <property type="entry name" value="RIBOSOME MATURATION FACTOR RIMP"/>
    <property type="match status" value="1"/>
</dbReference>
<dbReference type="GO" id="GO:0006412">
    <property type="term" value="P:translation"/>
    <property type="evidence" value="ECO:0007669"/>
    <property type="project" value="TreeGrafter"/>
</dbReference>
<dbReference type="InterPro" id="IPR003728">
    <property type="entry name" value="Ribosome_maturation_RimP"/>
</dbReference>
<dbReference type="PANTHER" id="PTHR33867">
    <property type="entry name" value="RIBOSOME MATURATION FACTOR RIMP"/>
    <property type="match status" value="1"/>
</dbReference>
<dbReference type="NCBIfam" id="NF002531">
    <property type="entry name" value="PRK02001.1"/>
    <property type="match status" value="1"/>
</dbReference>
<reference evidence="5" key="2">
    <citation type="journal article" date="2021" name="PeerJ">
        <title>Extensive microbial diversity within the chicken gut microbiome revealed by metagenomics and culture.</title>
        <authorList>
            <person name="Gilroy R."/>
            <person name="Ravi A."/>
            <person name="Getino M."/>
            <person name="Pursley I."/>
            <person name="Horton D.L."/>
            <person name="Alikhan N.F."/>
            <person name="Baker D."/>
            <person name="Gharbi K."/>
            <person name="Hall N."/>
            <person name="Watson M."/>
            <person name="Adriaenssens E.M."/>
            <person name="Foster-Nyarko E."/>
            <person name="Jarju S."/>
            <person name="Secka A."/>
            <person name="Antonio M."/>
            <person name="Oren A."/>
            <person name="Chaudhuri R.R."/>
            <person name="La Ragione R."/>
            <person name="Hildebrand F."/>
            <person name="Pallen M.J."/>
        </authorList>
    </citation>
    <scope>NUCLEOTIDE SEQUENCE</scope>
    <source>
        <strain evidence="5">G3-3990</strain>
    </source>
</reference>
<name>A0A9D9HT19_9BACT</name>
<proteinExistence type="inferred from homology"/>
<gene>
    <name evidence="3 5" type="primary">rimP</name>
    <name evidence="5" type="ORF">IAA73_05105</name>
</gene>
<evidence type="ECO:0000256" key="3">
    <source>
        <dbReference type="HAMAP-Rule" id="MF_01077"/>
    </source>
</evidence>
<evidence type="ECO:0000256" key="1">
    <source>
        <dbReference type="ARBA" id="ARBA00022490"/>
    </source>
</evidence>
<dbReference type="InterPro" id="IPR028989">
    <property type="entry name" value="RimP_N"/>
</dbReference>
<dbReference type="EMBL" id="JADIMG010000052">
    <property type="protein sequence ID" value="MBO8459697.1"/>
    <property type="molecule type" value="Genomic_DNA"/>
</dbReference>
<comment type="similarity">
    <text evidence="3">Belongs to the RimP family.</text>
</comment>
<feature type="domain" description="Ribosome maturation factor RimP N-terminal" evidence="4">
    <location>
        <begin position="11"/>
        <end position="75"/>
    </location>
</feature>
<keyword evidence="2 3" id="KW-0690">Ribosome biogenesis</keyword>
<evidence type="ECO:0000313" key="5">
    <source>
        <dbReference type="EMBL" id="MBO8459697.1"/>
    </source>
</evidence>
<dbReference type="GO" id="GO:0000028">
    <property type="term" value="P:ribosomal small subunit assembly"/>
    <property type="evidence" value="ECO:0007669"/>
    <property type="project" value="TreeGrafter"/>
</dbReference>
<dbReference type="HAMAP" id="MF_01077">
    <property type="entry name" value="RimP"/>
    <property type="match status" value="1"/>
</dbReference>
<evidence type="ECO:0000256" key="2">
    <source>
        <dbReference type="ARBA" id="ARBA00022517"/>
    </source>
</evidence>
<dbReference type="Proteomes" id="UP000823641">
    <property type="component" value="Unassembled WGS sequence"/>
</dbReference>